<organism evidence="15 16">
    <name type="scientific">Suillus placidus</name>
    <dbReference type="NCBI Taxonomy" id="48579"/>
    <lineage>
        <taxon>Eukaryota</taxon>
        <taxon>Fungi</taxon>
        <taxon>Dikarya</taxon>
        <taxon>Basidiomycota</taxon>
        <taxon>Agaricomycotina</taxon>
        <taxon>Agaricomycetes</taxon>
        <taxon>Agaricomycetidae</taxon>
        <taxon>Boletales</taxon>
        <taxon>Suillineae</taxon>
        <taxon>Suillaceae</taxon>
        <taxon>Suillus</taxon>
    </lineage>
</organism>
<keyword evidence="8" id="KW-1133">Transmembrane helix</keyword>
<evidence type="ECO:0000256" key="6">
    <source>
        <dbReference type="ARBA" id="ARBA00022737"/>
    </source>
</evidence>
<feature type="repeat" description="Solcar" evidence="12">
    <location>
        <begin position="23"/>
        <end position="105"/>
    </location>
</feature>
<evidence type="ECO:0000313" key="15">
    <source>
        <dbReference type="EMBL" id="KAG1779496.1"/>
    </source>
</evidence>
<reference evidence="15" key="1">
    <citation type="journal article" date="2020" name="New Phytol.">
        <title>Comparative genomics reveals dynamic genome evolution in host specialist ectomycorrhizal fungi.</title>
        <authorList>
            <person name="Lofgren L.A."/>
            <person name="Nguyen N.H."/>
            <person name="Vilgalys R."/>
            <person name="Ruytinx J."/>
            <person name="Liao H.L."/>
            <person name="Branco S."/>
            <person name="Kuo A."/>
            <person name="LaButti K."/>
            <person name="Lipzen A."/>
            <person name="Andreopoulos W."/>
            <person name="Pangilinan J."/>
            <person name="Riley R."/>
            <person name="Hundley H."/>
            <person name="Na H."/>
            <person name="Barry K."/>
            <person name="Grigoriev I.V."/>
            <person name="Stajich J.E."/>
            <person name="Kennedy P.G."/>
        </authorList>
    </citation>
    <scope>NUCLEOTIDE SEQUENCE</scope>
    <source>
        <strain evidence="15">DOB743</strain>
    </source>
</reference>
<comment type="subunit">
    <text evidence="14">Monomer.</text>
</comment>
<evidence type="ECO:0000256" key="1">
    <source>
        <dbReference type="ARBA" id="ARBA00004448"/>
    </source>
</evidence>
<dbReference type="GO" id="GO:0005743">
    <property type="term" value="C:mitochondrial inner membrane"/>
    <property type="evidence" value="ECO:0007669"/>
    <property type="project" value="UniProtKB-SubCell"/>
</dbReference>
<name>A0A9P6ZZM2_9AGAM</name>
<dbReference type="InterPro" id="IPR023395">
    <property type="entry name" value="MCP_dom_sf"/>
</dbReference>
<dbReference type="SUPFAM" id="SSF103506">
    <property type="entry name" value="Mitochondrial carrier"/>
    <property type="match status" value="1"/>
</dbReference>
<evidence type="ECO:0000256" key="9">
    <source>
        <dbReference type="ARBA" id="ARBA00023128"/>
    </source>
</evidence>
<evidence type="ECO:0000256" key="13">
    <source>
        <dbReference type="RuleBase" id="RU000488"/>
    </source>
</evidence>
<comment type="function">
    <text evidence="14">Catalyzes the exchange of ADP and ATP across the membrane.</text>
</comment>
<comment type="caution">
    <text evidence="15">The sequence shown here is derived from an EMBL/GenBank/DDBJ whole genome shotgun (WGS) entry which is preliminary data.</text>
</comment>
<comment type="subcellular location">
    <subcellularLocation>
        <location evidence="14">Membrane</location>
        <topology evidence="14">Multi-pass membrane protein</topology>
    </subcellularLocation>
    <subcellularLocation>
        <location evidence="1">Mitochondrion inner membrane</location>
        <topology evidence="1">Multi-pass membrane protein</topology>
    </subcellularLocation>
</comment>
<keyword evidence="16" id="KW-1185">Reference proteome</keyword>
<dbReference type="OrthoDB" id="270584at2759"/>
<keyword evidence="10 12" id="KW-0472">Membrane</keyword>
<comment type="similarity">
    <text evidence="2 13">Belongs to the mitochondrial carrier (TC 2.A.29) family.</text>
</comment>
<dbReference type="AlphaFoldDB" id="A0A9P6ZZM2"/>
<dbReference type="Pfam" id="PF00153">
    <property type="entry name" value="Mito_carr"/>
    <property type="match status" value="1"/>
</dbReference>
<dbReference type="PANTHER" id="PTHR45635:SF14">
    <property type="entry name" value="ADP_ATP TRANSLOCASE"/>
    <property type="match status" value="1"/>
</dbReference>
<evidence type="ECO:0000256" key="11">
    <source>
        <dbReference type="ARBA" id="ARBA00024143"/>
    </source>
</evidence>
<dbReference type="InterPro" id="IPR002113">
    <property type="entry name" value="ADT_euk_type"/>
</dbReference>
<dbReference type="PROSITE" id="PS50920">
    <property type="entry name" value="SOLCAR"/>
    <property type="match status" value="1"/>
</dbReference>
<dbReference type="GO" id="GO:0140021">
    <property type="term" value="P:mitochondrial ADP transmembrane transport"/>
    <property type="evidence" value="ECO:0007669"/>
    <property type="project" value="InterPro"/>
</dbReference>
<evidence type="ECO:0000313" key="16">
    <source>
        <dbReference type="Proteomes" id="UP000714275"/>
    </source>
</evidence>
<protein>
    <recommendedName>
        <fullName evidence="14">ADP/ATP translocase</fullName>
    </recommendedName>
    <alternativeName>
        <fullName evidence="14">ADP,ATP carrier protein</fullName>
    </alternativeName>
</protein>
<keyword evidence="4" id="KW-0050">Antiport</keyword>
<dbReference type="PANTHER" id="PTHR45635">
    <property type="entry name" value="ADP,ATP CARRIER PROTEIN 1-RELATED-RELATED"/>
    <property type="match status" value="1"/>
</dbReference>
<keyword evidence="6" id="KW-0677">Repeat</keyword>
<evidence type="ECO:0000256" key="12">
    <source>
        <dbReference type="PROSITE-ProRule" id="PRU00282"/>
    </source>
</evidence>
<dbReference type="GO" id="GO:1990544">
    <property type="term" value="P:mitochondrial ATP transmembrane transport"/>
    <property type="evidence" value="ECO:0007669"/>
    <property type="project" value="InterPro"/>
</dbReference>
<dbReference type="InterPro" id="IPR018108">
    <property type="entry name" value="MCP_transmembrane"/>
</dbReference>
<sequence length="116" mass="12432">MIILRARASGGFGTAKPNPMTDDSTMILNMSLQGAALAAYPLDTIRRRMMTTSGEKVQYRSFIEAGRHIMAKEGVKSLFAEAGANILRGVTGAGVLSLYDKFQELAWGKAYQAGSG</sequence>
<evidence type="ECO:0000256" key="5">
    <source>
        <dbReference type="ARBA" id="ARBA00022692"/>
    </source>
</evidence>
<evidence type="ECO:0000256" key="7">
    <source>
        <dbReference type="ARBA" id="ARBA00022792"/>
    </source>
</evidence>
<keyword evidence="7" id="KW-0999">Mitochondrion inner membrane</keyword>
<dbReference type="GO" id="GO:0005471">
    <property type="term" value="F:ATP:ADP antiporter activity"/>
    <property type="evidence" value="ECO:0007669"/>
    <property type="project" value="UniProtKB-UniRule"/>
</dbReference>
<dbReference type="Gene3D" id="1.50.40.10">
    <property type="entry name" value="Mitochondrial carrier domain"/>
    <property type="match status" value="1"/>
</dbReference>
<evidence type="ECO:0000256" key="10">
    <source>
        <dbReference type="ARBA" id="ARBA00023136"/>
    </source>
</evidence>
<evidence type="ECO:0000256" key="3">
    <source>
        <dbReference type="ARBA" id="ARBA00022448"/>
    </source>
</evidence>
<keyword evidence="3 13" id="KW-0813">Transport</keyword>
<evidence type="ECO:0000256" key="8">
    <source>
        <dbReference type="ARBA" id="ARBA00022989"/>
    </source>
</evidence>
<proteinExistence type="inferred from homology"/>
<dbReference type="EMBL" id="JABBWD010000012">
    <property type="protein sequence ID" value="KAG1779496.1"/>
    <property type="molecule type" value="Genomic_DNA"/>
</dbReference>
<evidence type="ECO:0000256" key="4">
    <source>
        <dbReference type="ARBA" id="ARBA00022449"/>
    </source>
</evidence>
<keyword evidence="5 12" id="KW-0812">Transmembrane</keyword>
<comment type="catalytic activity">
    <reaction evidence="11">
        <text>ADP(in) + ATP(out) = ADP(out) + ATP(in)</text>
        <dbReference type="Rhea" id="RHEA:34999"/>
        <dbReference type="ChEBI" id="CHEBI:30616"/>
        <dbReference type="ChEBI" id="CHEBI:456216"/>
    </reaction>
    <physiologicalReaction direction="left-to-right" evidence="11">
        <dbReference type="Rhea" id="RHEA:35000"/>
    </physiologicalReaction>
</comment>
<dbReference type="Proteomes" id="UP000714275">
    <property type="component" value="Unassembled WGS sequence"/>
</dbReference>
<evidence type="ECO:0000256" key="2">
    <source>
        <dbReference type="ARBA" id="ARBA00006375"/>
    </source>
</evidence>
<keyword evidence="9" id="KW-0496">Mitochondrion</keyword>
<gene>
    <name evidence="15" type="ORF">EV702DRAFT_104066</name>
</gene>
<evidence type="ECO:0000256" key="14">
    <source>
        <dbReference type="RuleBase" id="RU368008"/>
    </source>
</evidence>
<accession>A0A9P6ZZM2</accession>